<dbReference type="AlphaFoldDB" id="A0A8X8YCX6"/>
<feature type="compositionally biased region" description="Basic and acidic residues" evidence="1">
    <location>
        <begin position="334"/>
        <end position="352"/>
    </location>
</feature>
<sequence length="402" mass="44225">MQTNQFAAFLSRGIELPDGLHDGNDESDAEISHRDRQHPRERALPNARPWNGLSNRASELDQIQSLLLAKGLRLGIKDKGLGNGEMEESIEVWEELQQKLPLQVVMLSGDREAADGGVECRRGGRRRAGLNRRRLPSSVGGEARVIPSRIRPCTSTSKHKKNDTSYMMEEEEHKLTIAFRAYSEIRSKEVANARHHQVPPEEARSLVAMIGLPIGELAIEIAVEKYVRRLNVGVDDVRGAGIVKVGDGGGELERDGGALIPREWRSVGGVMELVVQGAVGDELHYQGALIFRVAEELHDVWVADVEQDLELLVEGGVHALAAAAAAKLPEAEKIGSDVAGDTDRKEKNKTQETAEQTPETPINHDINNKIKVAKVESETQGLKIRGALYRILYEKLVKISGL</sequence>
<proteinExistence type="predicted"/>
<keyword evidence="3" id="KW-1185">Reference proteome</keyword>
<dbReference type="Proteomes" id="UP000298416">
    <property type="component" value="Unassembled WGS sequence"/>
</dbReference>
<name>A0A8X8YCX6_SALSN</name>
<protein>
    <submittedName>
        <fullName evidence="2">Uncharacterized protein</fullName>
    </submittedName>
</protein>
<feature type="region of interest" description="Disordered" evidence="1">
    <location>
        <begin position="334"/>
        <end position="363"/>
    </location>
</feature>
<gene>
    <name evidence="2" type="ORF">SASPL_107445</name>
</gene>
<feature type="region of interest" description="Disordered" evidence="1">
    <location>
        <begin position="17"/>
        <end position="53"/>
    </location>
</feature>
<reference evidence="2" key="2">
    <citation type="submission" date="2020-08" db="EMBL/GenBank/DDBJ databases">
        <title>Plant Genome Project.</title>
        <authorList>
            <person name="Zhang R.-G."/>
        </authorList>
    </citation>
    <scope>NUCLEOTIDE SEQUENCE</scope>
    <source>
        <strain evidence="2">Huo1</strain>
        <tissue evidence="2">Leaf</tissue>
    </source>
</reference>
<reference evidence="2" key="1">
    <citation type="submission" date="2018-01" db="EMBL/GenBank/DDBJ databases">
        <authorList>
            <person name="Mao J.F."/>
        </authorList>
    </citation>
    <scope>NUCLEOTIDE SEQUENCE</scope>
    <source>
        <strain evidence="2">Huo1</strain>
        <tissue evidence="2">Leaf</tissue>
    </source>
</reference>
<feature type="compositionally biased region" description="Basic and acidic residues" evidence="1">
    <location>
        <begin position="18"/>
        <end position="43"/>
    </location>
</feature>
<evidence type="ECO:0000313" key="2">
    <source>
        <dbReference type="EMBL" id="KAG6429394.1"/>
    </source>
</evidence>
<dbReference type="EMBL" id="PNBA02000003">
    <property type="protein sequence ID" value="KAG6429394.1"/>
    <property type="molecule type" value="Genomic_DNA"/>
</dbReference>
<organism evidence="2">
    <name type="scientific">Salvia splendens</name>
    <name type="common">Scarlet sage</name>
    <dbReference type="NCBI Taxonomy" id="180675"/>
    <lineage>
        <taxon>Eukaryota</taxon>
        <taxon>Viridiplantae</taxon>
        <taxon>Streptophyta</taxon>
        <taxon>Embryophyta</taxon>
        <taxon>Tracheophyta</taxon>
        <taxon>Spermatophyta</taxon>
        <taxon>Magnoliopsida</taxon>
        <taxon>eudicotyledons</taxon>
        <taxon>Gunneridae</taxon>
        <taxon>Pentapetalae</taxon>
        <taxon>asterids</taxon>
        <taxon>lamiids</taxon>
        <taxon>Lamiales</taxon>
        <taxon>Lamiaceae</taxon>
        <taxon>Nepetoideae</taxon>
        <taxon>Mentheae</taxon>
        <taxon>Salviinae</taxon>
        <taxon>Salvia</taxon>
        <taxon>Salvia subgen. Calosphace</taxon>
        <taxon>core Calosphace</taxon>
    </lineage>
</organism>
<comment type="caution">
    <text evidence="2">The sequence shown here is derived from an EMBL/GenBank/DDBJ whole genome shotgun (WGS) entry which is preliminary data.</text>
</comment>
<evidence type="ECO:0000256" key="1">
    <source>
        <dbReference type="SAM" id="MobiDB-lite"/>
    </source>
</evidence>
<evidence type="ECO:0000313" key="3">
    <source>
        <dbReference type="Proteomes" id="UP000298416"/>
    </source>
</evidence>
<accession>A0A8X8YCX6</accession>